<dbReference type="OrthoDB" id="3404132at2"/>
<keyword evidence="3" id="KW-0067">ATP-binding</keyword>
<name>A0A229RG99_AMYAL</name>
<dbReference type="GO" id="GO:0005524">
    <property type="term" value="F:ATP binding"/>
    <property type="evidence" value="ECO:0007669"/>
    <property type="project" value="UniProtKB-KW"/>
</dbReference>
<dbReference type="RefSeq" id="WP_039794484.1">
    <property type="nucleotide sequence ID" value="NZ_KB913032.1"/>
</dbReference>
<evidence type="ECO:0000259" key="4">
    <source>
        <dbReference type="Pfam" id="PF00582"/>
    </source>
</evidence>
<dbReference type="PANTHER" id="PTHR46268:SF27">
    <property type="entry name" value="UNIVERSAL STRESS PROTEIN RV2623"/>
    <property type="match status" value="1"/>
</dbReference>
<dbReference type="Proteomes" id="UP000215563">
    <property type="component" value="Unassembled WGS sequence"/>
</dbReference>
<dbReference type="InterPro" id="IPR006015">
    <property type="entry name" value="Universal_stress_UspA"/>
</dbReference>
<organism evidence="5 6">
    <name type="scientific">Amycolatopsis alba DSM 44262</name>
    <dbReference type="NCBI Taxonomy" id="1125972"/>
    <lineage>
        <taxon>Bacteria</taxon>
        <taxon>Bacillati</taxon>
        <taxon>Actinomycetota</taxon>
        <taxon>Actinomycetes</taxon>
        <taxon>Pseudonocardiales</taxon>
        <taxon>Pseudonocardiaceae</taxon>
        <taxon>Amycolatopsis</taxon>
    </lineage>
</organism>
<comment type="caution">
    <text evidence="5">The sequence shown here is derived from an EMBL/GenBank/DDBJ whole genome shotgun (WGS) entry which is preliminary data.</text>
</comment>
<evidence type="ECO:0000313" key="6">
    <source>
        <dbReference type="Proteomes" id="UP000215563"/>
    </source>
</evidence>
<keyword evidence="6" id="KW-1185">Reference proteome</keyword>
<gene>
    <name evidence="5" type="ORF">CFP75_31240</name>
</gene>
<proteinExistence type="inferred from homology"/>
<feature type="domain" description="UspA" evidence="4">
    <location>
        <begin position="9"/>
        <end position="145"/>
    </location>
</feature>
<sequence length="302" mass="32596">MPGHSGNVVVVGVDGSTSATMAVRWAAKQAQRRHAELRLVHAIDDESLGYPRALPTRENLAEMIRMRGHRLLRQARDAAKEVATSVQISLVLRHEKSLQALEAMSEDASLLVLGTEGIRPLGRLLVGSVSIALAARAACPVALVRPHVAEEVPPELGPVVVGVDGSPASETALALAFEEASWRNATLVALHCWDDAFLSAIFEETQWTLNRADVEEQEREVLSERLAGWREKYPDVGVERVVVRGRPADELLKYGDRAQVLVVGSRGRGGVAGMLLGSTSQAVMSYALCPVVVARPAEEGKR</sequence>
<dbReference type="InterPro" id="IPR006016">
    <property type="entry name" value="UspA"/>
</dbReference>
<dbReference type="InterPro" id="IPR014729">
    <property type="entry name" value="Rossmann-like_a/b/a_fold"/>
</dbReference>
<evidence type="ECO:0000256" key="2">
    <source>
        <dbReference type="ARBA" id="ARBA00022741"/>
    </source>
</evidence>
<evidence type="ECO:0000256" key="3">
    <source>
        <dbReference type="ARBA" id="ARBA00022840"/>
    </source>
</evidence>
<dbReference type="PANTHER" id="PTHR46268">
    <property type="entry name" value="STRESS RESPONSE PROTEIN NHAX"/>
    <property type="match status" value="1"/>
</dbReference>
<reference evidence="5 6" key="1">
    <citation type="submission" date="2017-07" db="EMBL/GenBank/DDBJ databases">
        <title>Amycolatopsis alba DSM 44262 Genome sequencing and assembly.</title>
        <authorList>
            <person name="Kaur N."/>
            <person name="Mayilraj S."/>
        </authorList>
    </citation>
    <scope>NUCLEOTIDE SEQUENCE [LARGE SCALE GENOMIC DNA]</scope>
    <source>
        <strain evidence="5 6">DSM 44262</strain>
    </source>
</reference>
<comment type="similarity">
    <text evidence="1">Belongs to the universal stress protein A family.</text>
</comment>
<dbReference type="PRINTS" id="PR01438">
    <property type="entry name" value="UNVRSLSTRESS"/>
</dbReference>
<dbReference type="EMBL" id="NMQU01000104">
    <property type="protein sequence ID" value="OXM45424.1"/>
    <property type="molecule type" value="Genomic_DNA"/>
</dbReference>
<evidence type="ECO:0000313" key="5">
    <source>
        <dbReference type="EMBL" id="OXM45424.1"/>
    </source>
</evidence>
<feature type="domain" description="UspA" evidence="4">
    <location>
        <begin position="158"/>
        <end position="295"/>
    </location>
</feature>
<accession>A0A229RG99</accession>
<dbReference type="Pfam" id="PF00582">
    <property type="entry name" value="Usp"/>
    <property type="match status" value="2"/>
</dbReference>
<keyword evidence="2" id="KW-0547">Nucleotide-binding</keyword>
<evidence type="ECO:0000256" key="1">
    <source>
        <dbReference type="ARBA" id="ARBA00008791"/>
    </source>
</evidence>
<dbReference type="AlphaFoldDB" id="A0A229RG99"/>
<dbReference type="Gene3D" id="3.40.50.620">
    <property type="entry name" value="HUPs"/>
    <property type="match status" value="2"/>
</dbReference>
<dbReference type="SUPFAM" id="SSF52402">
    <property type="entry name" value="Adenine nucleotide alpha hydrolases-like"/>
    <property type="match status" value="2"/>
</dbReference>
<protein>
    <submittedName>
        <fullName evidence="5">Universal stress protein</fullName>
    </submittedName>
</protein>